<protein>
    <recommendedName>
        <fullName evidence="5">Pentatricopeptide repeat-containing protein</fullName>
    </recommendedName>
</protein>
<dbReference type="Pfam" id="PF01535">
    <property type="entry name" value="PPR"/>
    <property type="match status" value="5"/>
</dbReference>
<dbReference type="InterPro" id="IPR002885">
    <property type="entry name" value="PPR_rpt"/>
</dbReference>
<dbReference type="InterPro" id="IPR046960">
    <property type="entry name" value="PPR_At4g14850-like_plant"/>
</dbReference>
<sequence>MPISLVQSCKQTSQTSQIHGLMLKSGLDSIQFPLSKLLAQISLQDIHYAASVFKHIKNPNHFMFSTMLRGYSVSDDPRTGLSLFNCMKAQSQSHDFFLDQFTLISVLKSCARSLAFGYGFGLHTIVLKSGFDLFLNVKNALLNFYCVCGRILEAHQLFDELGERRDIVSWNTLMGSYLCLSRHDLVLSLFRELYVDGFTISVSSVLSVLSAVGEIRHNSLGGCLHGLCIKIGFLSNLNVVTALISMYGKHGYIHSAHLLFDETDVKKDVILWNCLIDGYAKNGLLEASLNLLKSMKHKNVQPNSSTLASLLSSCSASGALAIGQFVHDYVNELQLKLDVVLGTALVDMYAKSGLLGKAIDVFNTMQCKDVRSWTAMISGYGLHGQANSAIMLFNRMEKEVCNCIPNEVTFLAVLNSCSHGGLVAEGRSCFKRMVEVYGLMPKIEHYGCMIDLLGRNGMLEEAYELIKGLPIVGDATAWRALLGACKVYGNVNLAEHVKRELELIHDKHPADELVLTSTYAVAGMVQDYTYMSARAKHLGKEVDYGQLGKKEAGFSSVEV</sequence>
<gene>
    <name evidence="3" type="ORF">ACJIZ3_024747</name>
</gene>
<dbReference type="EMBL" id="JBJXBP010000003">
    <property type="protein sequence ID" value="KAL3840156.1"/>
    <property type="molecule type" value="Genomic_DNA"/>
</dbReference>
<dbReference type="Proteomes" id="UP001634393">
    <property type="component" value="Unassembled WGS sequence"/>
</dbReference>
<organism evidence="3 4">
    <name type="scientific">Penstemon smallii</name>
    <dbReference type="NCBI Taxonomy" id="265156"/>
    <lineage>
        <taxon>Eukaryota</taxon>
        <taxon>Viridiplantae</taxon>
        <taxon>Streptophyta</taxon>
        <taxon>Embryophyta</taxon>
        <taxon>Tracheophyta</taxon>
        <taxon>Spermatophyta</taxon>
        <taxon>Magnoliopsida</taxon>
        <taxon>eudicotyledons</taxon>
        <taxon>Gunneridae</taxon>
        <taxon>Pentapetalae</taxon>
        <taxon>asterids</taxon>
        <taxon>lamiids</taxon>
        <taxon>Lamiales</taxon>
        <taxon>Plantaginaceae</taxon>
        <taxon>Cheloneae</taxon>
        <taxon>Penstemon</taxon>
    </lineage>
</organism>
<name>A0ABD3TSV1_9LAMI</name>
<evidence type="ECO:0000256" key="1">
    <source>
        <dbReference type="ARBA" id="ARBA00022737"/>
    </source>
</evidence>
<accession>A0ABD3TSV1</accession>
<dbReference type="PANTHER" id="PTHR47926">
    <property type="entry name" value="PENTATRICOPEPTIDE REPEAT-CONTAINING PROTEIN"/>
    <property type="match status" value="1"/>
</dbReference>
<dbReference type="InterPro" id="IPR011990">
    <property type="entry name" value="TPR-like_helical_dom_sf"/>
</dbReference>
<evidence type="ECO:0008006" key="5">
    <source>
        <dbReference type="Google" id="ProtNLM"/>
    </source>
</evidence>
<dbReference type="FunFam" id="1.25.40.10:FF:000343">
    <property type="entry name" value="Pentatricopeptide repeat-containing protein At3g58590"/>
    <property type="match status" value="1"/>
</dbReference>
<evidence type="ECO:0000313" key="3">
    <source>
        <dbReference type="EMBL" id="KAL3840156.1"/>
    </source>
</evidence>
<reference evidence="3 4" key="1">
    <citation type="submission" date="2024-12" db="EMBL/GenBank/DDBJ databases">
        <title>The unique morphological basis and parallel evolutionary history of personate flowers in Penstemon.</title>
        <authorList>
            <person name="Depatie T.H."/>
            <person name="Wessinger C.A."/>
        </authorList>
    </citation>
    <scope>NUCLEOTIDE SEQUENCE [LARGE SCALE GENOMIC DNA]</scope>
    <source>
        <strain evidence="3">WTNN_2</strain>
        <tissue evidence="3">Leaf</tissue>
    </source>
</reference>
<evidence type="ECO:0000313" key="4">
    <source>
        <dbReference type="Proteomes" id="UP001634393"/>
    </source>
</evidence>
<feature type="repeat" description="PPR" evidence="2">
    <location>
        <begin position="369"/>
        <end position="403"/>
    </location>
</feature>
<dbReference type="Gene3D" id="1.25.40.10">
    <property type="entry name" value="Tetratricopeptide repeat domain"/>
    <property type="match status" value="4"/>
</dbReference>
<evidence type="ECO:0000256" key="2">
    <source>
        <dbReference type="PROSITE-ProRule" id="PRU00708"/>
    </source>
</evidence>
<dbReference type="FunFam" id="1.25.40.10:FF:000090">
    <property type="entry name" value="Pentatricopeptide repeat-containing protein, chloroplastic"/>
    <property type="match status" value="1"/>
</dbReference>
<feature type="repeat" description="PPR" evidence="2">
    <location>
        <begin position="268"/>
        <end position="302"/>
    </location>
</feature>
<dbReference type="PANTHER" id="PTHR47926:SF490">
    <property type="entry name" value="REPEAT-LIKE SUPERFAMILY PROTEIN, PUTATIVE-RELATED"/>
    <property type="match status" value="1"/>
</dbReference>
<feature type="repeat" description="PPR" evidence="2">
    <location>
        <begin position="166"/>
        <end position="200"/>
    </location>
</feature>
<dbReference type="Pfam" id="PF13041">
    <property type="entry name" value="PPR_2"/>
    <property type="match status" value="2"/>
</dbReference>
<keyword evidence="1" id="KW-0677">Repeat</keyword>
<proteinExistence type="predicted"/>
<dbReference type="NCBIfam" id="TIGR00756">
    <property type="entry name" value="PPR"/>
    <property type="match status" value="3"/>
</dbReference>
<dbReference type="PROSITE" id="PS51375">
    <property type="entry name" value="PPR"/>
    <property type="match status" value="3"/>
</dbReference>
<dbReference type="AlphaFoldDB" id="A0ABD3TSV1"/>
<comment type="caution">
    <text evidence="3">The sequence shown here is derived from an EMBL/GenBank/DDBJ whole genome shotgun (WGS) entry which is preliminary data.</text>
</comment>
<keyword evidence="4" id="KW-1185">Reference proteome</keyword>